<sequence>MCQCTYNFPEPWTRLTCMLAMILYPDVQERAHAETDAMAGRDTLPGCEHRSSLPYVETILREGMIWHPKYKPEGTSMERLDRARHTRRENWLNQTSTRLPARLGPRIRCGMCTTAKGG</sequence>
<reference evidence="1" key="1">
    <citation type="journal article" date="2021" name="New Phytol.">
        <title>Evolutionary innovations through gain and loss of genes in the ectomycorrhizal Boletales.</title>
        <authorList>
            <person name="Wu G."/>
            <person name="Miyauchi S."/>
            <person name="Morin E."/>
            <person name="Kuo A."/>
            <person name="Drula E."/>
            <person name="Varga T."/>
            <person name="Kohler A."/>
            <person name="Feng B."/>
            <person name="Cao Y."/>
            <person name="Lipzen A."/>
            <person name="Daum C."/>
            <person name="Hundley H."/>
            <person name="Pangilinan J."/>
            <person name="Johnson J."/>
            <person name="Barry K."/>
            <person name="LaButti K."/>
            <person name="Ng V."/>
            <person name="Ahrendt S."/>
            <person name="Min B."/>
            <person name="Choi I.G."/>
            <person name="Park H."/>
            <person name="Plett J.M."/>
            <person name="Magnuson J."/>
            <person name="Spatafora J.W."/>
            <person name="Nagy L.G."/>
            <person name="Henrissat B."/>
            <person name="Grigoriev I.V."/>
            <person name="Yang Z.L."/>
            <person name="Xu J."/>
            <person name="Martin F.M."/>
        </authorList>
    </citation>
    <scope>NUCLEOTIDE SEQUENCE</scope>
    <source>
        <strain evidence="1">KUC20120723A-06</strain>
    </source>
</reference>
<accession>A0ACB8B2Q8</accession>
<evidence type="ECO:0000313" key="2">
    <source>
        <dbReference type="Proteomes" id="UP000790709"/>
    </source>
</evidence>
<name>A0ACB8B2Q8_9AGAM</name>
<gene>
    <name evidence="1" type="ORF">BV22DRAFT_863972</name>
</gene>
<organism evidence="1 2">
    <name type="scientific">Leucogyrophana mollusca</name>
    <dbReference type="NCBI Taxonomy" id="85980"/>
    <lineage>
        <taxon>Eukaryota</taxon>
        <taxon>Fungi</taxon>
        <taxon>Dikarya</taxon>
        <taxon>Basidiomycota</taxon>
        <taxon>Agaricomycotina</taxon>
        <taxon>Agaricomycetes</taxon>
        <taxon>Agaricomycetidae</taxon>
        <taxon>Boletales</taxon>
        <taxon>Boletales incertae sedis</taxon>
        <taxon>Leucogyrophana</taxon>
    </lineage>
</organism>
<comment type="caution">
    <text evidence="1">The sequence shown here is derived from an EMBL/GenBank/DDBJ whole genome shotgun (WGS) entry which is preliminary data.</text>
</comment>
<dbReference type="EMBL" id="MU266665">
    <property type="protein sequence ID" value="KAH7919388.1"/>
    <property type="molecule type" value="Genomic_DNA"/>
</dbReference>
<proteinExistence type="predicted"/>
<evidence type="ECO:0000313" key="1">
    <source>
        <dbReference type="EMBL" id="KAH7919388.1"/>
    </source>
</evidence>
<keyword evidence="2" id="KW-1185">Reference proteome</keyword>
<dbReference type="Proteomes" id="UP000790709">
    <property type="component" value="Unassembled WGS sequence"/>
</dbReference>
<protein>
    <submittedName>
        <fullName evidence="1">Uncharacterized protein</fullName>
    </submittedName>
</protein>